<dbReference type="OrthoDB" id="4559413at2"/>
<sequence>MSFVALGFLRKDVSRRRQQWDEAQLRHVARSLGFDFSRTITFSHLTRDPVRQLLDAVVRLDVDAVVVPSLSHFTDHVIPAALLEITDVITVAPEHIYTQCAPAELSRTAIR</sequence>
<gene>
    <name evidence="1" type="ORF">NONO_c31360</name>
</gene>
<dbReference type="RefSeq" id="WP_025349371.1">
    <property type="nucleotide sequence ID" value="NZ_CP006850.1"/>
</dbReference>
<keyword evidence="2" id="KW-1185">Reference proteome</keyword>
<name>W5TG28_9NOCA</name>
<evidence type="ECO:0000313" key="1">
    <source>
        <dbReference type="EMBL" id="AHH17923.1"/>
    </source>
</evidence>
<dbReference type="EMBL" id="CP006850">
    <property type="protein sequence ID" value="AHH17923.1"/>
    <property type="molecule type" value="Genomic_DNA"/>
</dbReference>
<reference evidence="1 2" key="1">
    <citation type="journal article" date="2014" name="Appl. Environ. Microbiol.">
        <title>Insights into the Microbial Degradation of Rubber and Gutta-Percha by Analysis of the Complete Genome of Nocardia nova SH22a.</title>
        <authorList>
            <person name="Luo Q."/>
            <person name="Hiessl S."/>
            <person name="Poehlein A."/>
            <person name="Daniel R."/>
            <person name="Steinbuchel A."/>
        </authorList>
    </citation>
    <scope>NUCLEOTIDE SEQUENCE [LARGE SCALE GENOMIC DNA]</scope>
    <source>
        <strain evidence="1">SH22a</strain>
    </source>
</reference>
<dbReference type="eggNOG" id="ENOG5031SYJ">
    <property type="taxonomic scope" value="Bacteria"/>
</dbReference>
<dbReference type="KEGG" id="nno:NONO_c31360"/>
<protein>
    <submittedName>
        <fullName evidence="1">Uncharacterized protein</fullName>
    </submittedName>
</protein>
<dbReference type="Proteomes" id="UP000019150">
    <property type="component" value="Chromosome"/>
</dbReference>
<dbReference type="AlphaFoldDB" id="W5TG28"/>
<dbReference type="PATRIC" id="fig|1415166.3.peg.3216"/>
<evidence type="ECO:0000313" key="2">
    <source>
        <dbReference type="Proteomes" id="UP000019150"/>
    </source>
</evidence>
<organism evidence="1 2">
    <name type="scientific">Nocardia nova SH22a</name>
    <dbReference type="NCBI Taxonomy" id="1415166"/>
    <lineage>
        <taxon>Bacteria</taxon>
        <taxon>Bacillati</taxon>
        <taxon>Actinomycetota</taxon>
        <taxon>Actinomycetes</taxon>
        <taxon>Mycobacteriales</taxon>
        <taxon>Nocardiaceae</taxon>
        <taxon>Nocardia</taxon>
    </lineage>
</organism>
<proteinExistence type="predicted"/>
<accession>W5TG28</accession>
<dbReference type="HOGENOM" id="CLU_164731_0_0_11"/>